<name>A0A2P7YNU5_9ASCO</name>
<dbReference type="AlphaFoldDB" id="A0A2P7YNU5"/>
<protein>
    <submittedName>
        <fullName evidence="1">Uncharacterized protein</fullName>
    </submittedName>
</protein>
<keyword evidence="2" id="KW-1185">Reference proteome</keyword>
<dbReference type="OrthoDB" id="2163284at2759"/>
<gene>
    <name evidence="1" type="ORF">C7M61_003342</name>
</gene>
<dbReference type="RefSeq" id="XP_024713170.1">
    <property type="nucleotide sequence ID" value="XM_024858683.1"/>
</dbReference>
<dbReference type="EMBL" id="PYFQ01000008">
    <property type="protein sequence ID" value="PSK37635.1"/>
    <property type="molecule type" value="Genomic_DNA"/>
</dbReference>
<evidence type="ECO:0000313" key="2">
    <source>
        <dbReference type="Proteomes" id="UP000241107"/>
    </source>
</evidence>
<dbReference type="VEuPathDB" id="FungiDB:C7M61_003342"/>
<sequence length="105" mass="11905">MSEAKQQKVEEVLHLKEEITKLLQNVRDSQAVCEKYTHENDYLQDYIGSVMKSSDMNNQQLDSTVAIPKSLITLALHAWVLMSRAFAPIDHSMILNQPSPKTSTC</sequence>
<reference evidence="1 2" key="1">
    <citation type="submission" date="2018-03" db="EMBL/GenBank/DDBJ databases">
        <title>Candida pseudohaemulonii genome assembly and annotation.</title>
        <authorList>
            <person name="Munoz J.F."/>
            <person name="Gade L.G."/>
            <person name="Chow N.A."/>
            <person name="Litvintseva A.P."/>
            <person name="Loparev V.N."/>
            <person name="Cuomo C.A."/>
        </authorList>
    </citation>
    <scope>NUCLEOTIDE SEQUENCE [LARGE SCALE GENOMIC DNA]</scope>
    <source>
        <strain evidence="1 2">B12108</strain>
    </source>
</reference>
<comment type="caution">
    <text evidence="1">The sequence shown here is derived from an EMBL/GenBank/DDBJ whole genome shotgun (WGS) entry which is preliminary data.</text>
</comment>
<proteinExistence type="predicted"/>
<dbReference type="Gene3D" id="1.20.5.170">
    <property type="match status" value="1"/>
</dbReference>
<dbReference type="Proteomes" id="UP000241107">
    <property type="component" value="Unassembled WGS sequence"/>
</dbReference>
<dbReference type="GeneID" id="36566731"/>
<accession>A0A2P7YNU5</accession>
<organism evidence="1 2">
    <name type="scientific">Candidozyma pseudohaemuli</name>
    <dbReference type="NCBI Taxonomy" id="418784"/>
    <lineage>
        <taxon>Eukaryota</taxon>
        <taxon>Fungi</taxon>
        <taxon>Dikarya</taxon>
        <taxon>Ascomycota</taxon>
        <taxon>Saccharomycotina</taxon>
        <taxon>Pichiomycetes</taxon>
        <taxon>Metschnikowiaceae</taxon>
        <taxon>Candidozyma</taxon>
    </lineage>
</organism>
<evidence type="ECO:0000313" key="1">
    <source>
        <dbReference type="EMBL" id="PSK37635.1"/>
    </source>
</evidence>